<accession>A0A914WIQ8</accession>
<sequence length="510" mass="56399">MGRRYGPPDTRLGCPASSVVKANAPSPTRLLLLLLELQLSCVGGQSTYSHTQESSVRLLTSRKRSDSRTKSLMSTGSVPDDSVGVVSRLVRDCRDLSSVFRIAVMRAFALVIFLVFFGVSADALDCQKELDSVENCMGEQLQQIIPNTPTNSLEKLKDDIKQCFADAGCHNPVDKKELDAKMSEVPPELLKRLEALQQGFGGLQQMNKQALEAAKTCGLKMKEQLQPKLLACVRKHKGFENIEWPEGLDEEVKENDQSPAARFMRFVVARGDRLFKQKQHLAEVARLVYDDKVCVTDEAREKAKKCISKAVDGTVPSEMKCLNAIDQEFLIMDKRDRICTVHKECMAKLPSECVKVVADMPKVTCQCSAEIVDSDFVQLIDTMQSCMENRSGESLGAIRNPIFTTMLKSVSSQAMKQVCAQLEDGLFDPCKSLTLSDFDHFGDGSQVQVQHIQIQQISLPAQQQFAFPGQQQFAFPGQQQVSFSGQQLPSFAGQPVSFPAGVVFPASNKK</sequence>
<feature type="transmembrane region" description="Helical" evidence="1">
    <location>
        <begin position="98"/>
        <end position="119"/>
    </location>
</feature>
<organism evidence="2 3">
    <name type="scientific">Plectus sambesii</name>
    <dbReference type="NCBI Taxonomy" id="2011161"/>
    <lineage>
        <taxon>Eukaryota</taxon>
        <taxon>Metazoa</taxon>
        <taxon>Ecdysozoa</taxon>
        <taxon>Nematoda</taxon>
        <taxon>Chromadorea</taxon>
        <taxon>Plectida</taxon>
        <taxon>Plectina</taxon>
        <taxon>Plectoidea</taxon>
        <taxon>Plectidae</taxon>
        <taxon>Plectus</taxon>
    </lineage>
</organism>
<keyword evidence="2" id="KW-1185">Reference proteome</keyword>
<dbReference type="Proteomes" id="UP000887566">
    <property type="component" value="Unplaced"/>
</dbReference>
<protein>
    <submittedName>
        <fullName evidence="3">Uncharacterized protein</fullName>
    </submittedName>
</protein>
<keyword evidence="1" id="KW-0472">Membrane</keyword>
<name>A0A914WIQ8_9BILA</name>
<dbReference type="WBParaSite" id="PSAMB.scaffold3size181960.g421.t1">
    <property type="protein sequence ID" value="PSAMB.scaffold3size181960.g421.t1"/>
    <property type="gene ID" value="PSAMB.scaffold3size181960.g421"/>
</dbReference>
<keyword evidence="1" id="KW-1133">Transmembrane helix</keyword>
<evidence type="ECO:0000313" key="2">
    <source>
        <dbReference type="Proteomes" id="UP000887566"/>
    </source>
</evidence>
<evidence type="ECO:0000256" key="1">
    <source>
        <dbReference type="SAM" id="Phobius"/>
    </source>
</evidence>
<keyword evidence="1" id="KW-0812">Transmembrane</keyword>
<dbReference type="AlphaFoldDB" id="A0A914WIQ8"/>
<reference evidence="3" key="1">
    <citation type="submission" date="2022-11" db="UniProtKB">
        <authorList>
            <consortium name="WormBaseParasite"/>
        </authorList>
    </citation>
    <scope>IDENTIFICATION</scope>
</reference>
<proteinExistence type="predicted"/>
<evidence type="ECO:0000313" key="3">
    <source>
        <dbReference type="WBParaSite" id="PSAMB.scaffold3size181960.g421.t1"/>
    </source>
</evidence>